<dbReference type="SUPFAM" id="SSF50494">
    <property type="entry name" value="Trypsin-like serine proteases"/>
    <property type="match status" value="1"/>
</dbReference>
<gene>
    <name evidence="2" type="ORF">LARSCL_LOCUS21383</name>
</gene>
<dbReference type="EMBL" id="CAXIEN010000503">
    <property type="protein sequence ID" value="CAL1299481.1"/>
    <property type="molecule type" value="Genomic_DNA"/>
</dbReference>
<protein>
    <recommendedName>
        <fullName evidence="1">Peptidase S1 domain-containing protein</fullName>
    </recommendedName>
</protein>
<feature type="non-terminal residue" evidence="2">
    <location>
        <position position="1"/>
    </location>
</feature>
<dbReference type="InterPro" id="IPR001254">
    <property type="entry name" value="Trypsin_dom"/>
</dbReference>
<sequence length="103" mass="11050">VGPQVLREGLVREIDPRRCARQIQPQSFVNTIICAAGMESGQSTCYGDSGSALFGRFGSKFYGVGIVSYGTNPVCSASNPVTYTKVYAALPFIKQVVKDLPRG</sequence>
<dbReference type="InterPro" id="IPR051333">
    <property type="entry name" value="CLIP_Serine_Protease"/>
</dbReference>
<dbReference type="PANTHER" id="PTHR24260:SF136">
    <property type="entry name" value="GH08193P-RELATED"/>
    <property type="match status" value="1"/>
</dbReference>
<dbReference type="Pfam" id="PF00089">
    <property type="entry name" value="Trypsin"/>
    <property type="match status" value="1"/>
</dbReference>
<dbReference type="PANTHER" id="PTHR24260">
    <property type="match status" value="1"/>
</dbReference>
<dbReference type="InterPro" id="IPR009003">
    <property type="entry name" value="Peptidase_S1_PA"/>
</dbReference>
<evidence type="ECO:0000313" key="3">
    <source>
        <dbReference type="Proteomes" id="UP001497382"/>
    </source>
</evidence>
<dbReference type="PROSITE" id="PS00135">
    <property type="entry name" value="TRYPSIN_SER"/>
    <property type="match status" value="1"/>
</dbReference>
<reference evidence="2 3" key="1">
    <citation type="submission" date="2024-04" db="EMBL/GenBank/DDBJ databases">
        <authorList>
            <person name="Rising A."/>
            <person name="Reimegard J."/>
            <person name="Sonavane S."/>
            <person name="Akerstrom W."/>
            <person name="Nylinder S."/>
            <person name="Hedman E."/>
            <person name="Kallberg Y."/>
        </authorList>
    </citation>
    <scope>NUCLEOTIDE SEQUENCE [LARGE SCALE GENOMIC DNA]</scope>
</reference>
<dbReference type="InterPro" id="IPR033116">
    <property type="entry name" value="TRYPSIN_SER"/>
</dbReference>
<dbReference type="PROSITE" id="PS50240">
    <property type="entry name" value="TRYPSIN_DOM"/>
    <property type="match status" value="1"/>
</dbReference>
<comment type="caution">
    <text evidence="2">The sequence shown here is derived from an EMBL/GenBank/DDBJ whole genome shotgun (WGS) entry which is preliminary data.</text>
</comment>
<accession>A0AAV2BUM2</accession>
<evidence type="ECO:0000259" key="1">
    <source>
        <dbReference type="PROSITE" id="PS50240"/>
    </source>
</evidence>
<name>A0AAV2BUM2_9ARAC</name>
<dbReference type="GO" id="GO:0004252">
    <property type="term" value="F:serine-type endopeptidase activity"/>
    <property type="evidence" value="ECO:0007669"/>
    <property type="project" value="InterPro"/>
</dbReference>
<dbReference type="Proteomes" id="UP001497382">
    <property type="component" value="Unassembled WGS sequence"/>
</dbReference>
<organism evidence="2 3">
    <name type="scientific">Larinioides sclopetarius</name>
    <dbReference type="NCBI Taxonomy" id="280406"/>
    <lineage>
        <taxon>Eukaryota</taxon>
        <taxon>Metazoa</taxon>
        <taxon>Ecdysozoa</taxon>
        <taxon>Arthropoda</taxon>
        <taxon>Chelicerata</taxon>
        <taxon>Arachnida</taxon>
        <taxon>Araneae</taxon>
        <taxon>Araneomorphae</taxon>
        <taxon>Entelegynae</taxon>
        <taxon>Araneoidea</taxon>
        <taxon>Araneidae</taxon>
        <taxon>Larinioides</taxon>
    </lineage>
</organism>
<dbReference type="GO" id="GO:0006508">
    <property type="term" value="P:proteolysis"/>
    <property type="evidence" value="ECO:0007669"/>
    <property type="project" value="InterPro"/>
</dbReference>
<keyword evidence="3" id="KW-1185">Reference proteome</keyword>
<proteinExistence type="predicted"/>
<evidence type="ECO:0000313" key="2">
    <source>
        <dbReference type="EMBL" id="CAL1299481.1"/>
    </source>
</evidence>
<dbReference type="InterPro" id="IPR043504">
    <property type="entry name" value="Peptidase_S1_PA_chymotrypsin"/>
</dbReference>
<feature type="domain" description="Peptidase S1" evidence="1">
    <location>
        <begin position="1"/>
        <end position="98"/>
    </location>
</feature>
<dbReference type="AlphaFoldDB" id="A0AAV2BUM2"/>
<dbReference type="Gene3D" id="2.40.10.10">
    <property type="entry name" value="Trypsin-like serine proteases"/>
    <property type="match status" value="1"/>
</dbReference>